<protein>
    <submittedName>
        <fullName evidence="2">Uncharacterized protein</fullName>
    </submittedName>
</protein>
<dbReference type="Proteomes" id="UP000297910">
    <property type="component" value="Unassembled WGS sequence"/>
</dbReference>
<evidence type="ECO:0000313" key="3">
    <source>
        <dbReference type="Proteomes" id="UP000297910"/>
    </source>
</evidence>
<dbReference type="EMBL" id="PQXI01000183">
    <property type="protein sequence ID" value="TGO22070.1"/>
    <property type="molecule type" value="Genomic_DNA"/>
</dbReference>
<reference evidence="2 3" key="1">
    <citation type="submission" date="2017-12" db="EMBL/GenBank/DDBJ databases">
        <title>Comparative genomics of Botrytis spp.</title>
        <authorList>
            <person name="Valero-Jimenez C.A."/>
            <person name="Tapia P."/>
            <person name="Veloso J."/>
            <person name="Silva-Moreno E."/>
            <person name="Staats M."/>
            <person name="Valdes J.H."/>
            <person name="Van Kan J.A.L."/>
        </authorList>
    </citation>
    <scope>NUCLEOTIDE SEQUENCE [LARGE SCALE GENOMIC DNA]</scope>
    <source>
        <strain evidence="2 3">Bp0003</strain>
    </source>
</reference>
<name>A0A4Z1FEW6_9HELO</name>
<dbReference type="AlphaFoldDB" id="A0A4Z1FEW6"/>
<proteinExistence type="predicted"/>
<comment type="caution">
    <text evidence="2">The sequence shown here is derived from an EMBL/GenBank/DDBJ whole genome shotgun (WGS) entry which is preliminary data.</text>
</comment>
<gene>
    <name evidence="2" type="ORF">BPAE_0183g00030</name>
</gene>
<accession>A0A4Z1FEW6</accession>
<feature type="region of interest" description="Disordered" evidence="1">
    <location>
        <begin position="1"/>
        <end position="55"/>
    </location>
</feature>
<evidence type="ECO:0000313" key="2">
    <source>
        <dbReference type="EMBL" id="TGO22070.1"/>
    </source>
</evidence>
<sequence length="95" mass="10599">MSNRRGGKSSPSSRRPVASNQEPDTVLKEKYGRYPGQPNDRHSGLTPIVPHITRGGVGKVDASTLRREQQQRFHYYPALKETGGKQMASHMLLVN</sequence>
<keyword evidence="3" id="KW-1185">Reference proteome</keyword>
<organism evidence="2 3">
    <name type="scientific">Botrytis paeoniae</name>
    <dbReference type="NCBI Taxonomy" id="278948"/>
    <lineage>
        <taxon>Eukaryota</taxon>
        <taxon>Fungi</taxon>
        <taxon>Dikarya</taxon>
        <taxon>Ascomycota</taxon>
        <taxon>Pezizomycotina</taxon>
        <taxon>Leotiomycetes</taxon>
        <taxon>Helotiales</taxon>
        <taxon>Sclerotiniaceae</taxon>
        <taxon>Botrytis</taxon>
    </lineage>
</organism>
<evidence type="ECO:0000256" key="1">
    <source>
        <dbReference type="SAM" id="MobiDB-lite"/>
    </source>
</evidence>